<dbReference type="Proteomes" id="UP000198287">
    <property type="component" value="Unassembled WGS sequence"/>
</dbReference>
<proteinExistence type="predicted"/>
<dbReference type="AlphaFoldDB" id="A0A226F4D2"/>
<gene>
    <name evidence="1" type="ORF">Fcan01_00426</name>
</gene>
<keyword evidence="2" id="KW-1185">Reference proteome</keyword>
<evidence type="ECO:0000313" key="1">
    <source>
        <dbReference type="EMBL" id="OXA64220.1"/>
    </source>
</evidence>
<comment type="caution">
    <text evidence="1">The sequence shown here is derived from an EMBL/GenBank/DDBJ whole genome shotgun (WGS) entry which is preliminary data.</text>
</comment>
<evidence type="ECO:0000313" key="2">
    <source>
        <dbReference type="Proteomes" id="UP000198287"/>
    </source>
</evidence>
<organism evidence="1 2">
    <name type="scientific">Folsomia candida</name>
    <name type="common">Springtail</name>
    <dbReference type="NCBI Taxonomy" id="158441"/>
    <lineage>
        <taxon>Eukaryota</taxon>
        <taxon>Metazoa</taxon>
        <taxon>Ecdysozoa</taxon>
        <taxon>Arthropoda</taxon>
        <taxon>Hexapoda</taxon>
        <taxon>Collembola</taxon>
        <taxon>Entomobryomorpha</taxon>
        <taxon>Isotomoidea</taxon>
        <taxon>Isotomidae</taxon>
        <taxon>Proisotominae</taxon>
        <taxon>Folsomia</taxon>
    </lineage>
</organism>
<dbReference type="EMBL" id="LNIX01000001">
    <property type="protein sequence ID" value="OXA64220.1"/>
    <property type="molecule type" value="Genomic_DNA"/>
</dbReference>
<accession>A0A226F4D2</accession>
<reference evidence="1 2" key="1">
    <citation type="submission" date="2015-12" db="EMBL/GenBank/DDBJ databases">
        <title>The genome of Folsomia candida.</title>
        <authorList>
            <person name="Faddeeva A."/>
            <person name="Derks M.F."/>
            <person name="Anvar Y."/>
            <person name="Smit S."/>
            <person name="Van Straalen N."/>
            <person name="Roelofs D."/>
        </authorList>
    </citation>
    <scope>NUCLEOTIDE SEQUENCE [LARGE SCALE GENOMIC DNA]</scope>
    <source>
        <strain evidence="1 2">VU population</strain>
        <tissue evidence="1">Whole body</tissue>
    </source>
</reference>
<sequence>MDHLAPPSPICMALSNPVLCRSITISKGCKRYVNFDDASTASNLIGTLHSRVAEILILTVCNKYSDTIQEITVHCRVAVLPTLYQSLSVYCPQLKRLTVECRPRGMDPALEKLGAPLPVKSKLECIRFIMDDQANPFMQQVLNAAPNLKTLFITGNLYPDLSQNPNLDHLCHIGRGGPSSRGFNGNALSRVISQVANSLTQLKVGFNTYRGKYCPLTGPKEFSLPRNMPQLKILHNRCIDIFKCPDEMGGLIGAVKYQNLDQLIFGRSNAAGKDALDNFLEKLFNCGDVLSRTVKKVVIKDVPESLGLLANLKIVYPAVTELELFFLRDDGITLRGDVNQAVFRSQIQLLLSIRGLTKITLNMTLELSLSGLVKGLADNKYLFKGKELKQLKLLRGSDTDIIVDDLDDAGQTKRFGVGNFIQEFENVLLAMKDLELVEISAVTFRGPTAHRVISFIRDENLPVRFY</sequence>
<protein>
    <submittedName>
        <fullName evidence="1">Uncharacterized protein</fullName>
    </submittedName>
</protein>
<name>A0A226F4D2_FOLCA</name>